<dbReference type="CDD" id="cd16917">
    <property type="entry name" value="HATPase_UhpB-NarQ-NarX-like"/>
    <property type="match status" value="1"/>
</dbReference>
<keyword evidence="6" id="KW-1133">Transmembrane helix</keyword>
<dbReference type="PANTHER" id="PTHR24421:SF10">
    <property type="entry name" value="NITRATE_NITRITE SENSOR PROTEIN NARQ"/>
    <property type="match status" value="1"/>
</dbReference>
<dbReference type="SUPFAM" id="SSF55874">
    <property type="entry name" value="ATPase domain of HSP90 chaperone/DNA topoisomerase II/histidine kinase"/>
    <property type="match status" value="1"/>
</dbReference>
<protein>
    <recommendedName>
        <fullName evidence="2">histidine kinase</fullName>
        <ecNumber evidence="2">2.7.13.3</ecNumber>
    </recommendedName>
</protein>
<dbReference type="EMBL" id="JBIAZU010000001">
    <property type="protein sequence ID" value="MFF5288023.1"/>
    <property type="molecule type" value="Genomic_DNA"/>
</dbReference>
<evidence type="ECO:0000313" key="9">
    <source>
        <dbReference type="Proteomes" id="UP001602245"/>
    </source>
</evidence>
<evidence type="ECO:0000256" key="6">
    <source>
        <dbReference type="SAM" id="Phobius"/>
    </source>
</evidence>
<keyword evidence="4 8" id="KW-0418">Kinase</keyword>
<dbReference type="RefSeq" id="WP_020518455.1">
    <property type="nucleotide sequence ID" value="NZ_JBIAZU010000001.1"/>
</dbReference>
<dbReference type="Pfam" id="PF02518">
    <property type="entry name" value="HATPase_c"/>
    <property type="match status" value="1"/>
</dbReference>
<comment type="catalytic activity">
    <reaction evidence="1">
        <text>ATP + protein L-histidine = ADP + protein N-phospho-L-histidine.</text>
        <dbReference type="EC" id="2.7.13.3"/>
    </reaction>
</comment>
<dbReference type="InterPro" id="IPR036890">
    <property type="entry name" value="HATPase_C_sf"/>
</dbReference>
<evidence type="ECO:0000256" key="5">
    <source>
        <dbReference type="ARBA" id="ARBA00023012"/>
    </source>
</evidence>
<keyword evidence="3" id="KW-0808">Transferase</keyword>
<keyword evidence="6" id="KW-0812">Transmembrane</keyword>
<dbReference type="Proteomes" id="UP001602245">
    <property type="component" value="Unassembled WGS sequence"/>
</dbReference>
<evidence type="ECO:0000256" key="1">
    <source>
        <dbReference type="ARBA" id="ARBA00000085"/>
    </source>
</evidence>
<keyword evidence="6" id="KW-0472">Membrane</keyword>
<name>A0ABW6W4X4_9ACTN</name>
<dbReference type="InterPro" id="IPR003594">
    <property type="entry name" value="HATPase_dom"/>
</dbReference>
<feature type="transmembrane region" description="Helical" evidence="6">
    <location>
        <begin position="89"/>
        <end position="105"/>
    </location>
</feature>
<feature type="transmembrane region" description="Helical" evidence="6">
    <location>
        <begin position="112"/>
        <end position="133"/>
    </location>
</feature>
<keyword evidence="9" id="KW-1185">Reference proteome</keyword>
<reference evidence="8 9" key="1">
    <citation type="submission" date="2024-10" db="EMBL/GenBank/DDBJ databases">
        <title>The Natural Products Discovery Center: Release of the First 8490 Sequenced Strains for Exploring Actinobacteria Biosynthetic Diversity.</title>
        <authorList>
            <person name="Kalkreuter E."/>
            <person name="Kautsar S.A."/>
            <person name="Yang D."/>
            <person name="Bader C.D."/>
            <person name="Teijaro C.N."/>
            <person name="Fluegel L."/>
            <person name="Davis C.M."/>
            <person name="Simpson J.R."/>
            <person name="Lauterbach L."/>
            <person name="Steele A.D."/>
            <person name="Gui C."/>
            <person name="Meng S."/>
            <person name="Li G."/>
            <person name="Viehrig K."/>
            <person name="Ye F."/>
            <person name="Su P."/>
            <person name="Kiefer A.F."/>
            <person name="Nichols A."/>
            <person name="Cepeda A.J."/>
            <person name="Yan W."/>
            <person name="Fan B."/>
            <person name="Jiang Y."/>
            <person name="Adhikari A."/>
            <person name="Zheng C.-J."/>
            <person name="Schuster L."/>
            <person name="Cowan T.M."/>
            <person name="Smanski M.J."/>
            <person name="Chevrette M.G."/>
            <person name="De Carvalho L.P.S."/>
            <person name="Shen B."/>
        </authorList>
    </citation>
    <scope>NUCLEOTIDE SEQUENCE [LARGE SCALE GENOMIC DNA]</scope>
    <source>
        <strain evidence="8 9">NPDC000087</strain>
    </source>
</reference>
<evidence type="ECO:0000256" key="3">
    <source>
        <dbReference type="ARBA" id="ARBA00022679"/>
    </source>
</evidence>
<sequence>MDTLAGVALALAGLGIWQRRRPLPSILLLASAALWFVGGFVQPLVFAHRGPLTHALVGHPRGRLTTAAERVVVAAGYATALVYPVGRPGVVTVLVGVAVVAVIAWGGRRPSVAWVTALACAVAFWGLLSFGAVARWEGLLIDPQILLAYDAVVIAVAVALLAETRLRRSPIAGLAVDLGQAAPRSVRDLLARALGDPSLVLGYADPVTGRLVDEAGRPVEPGAEPAGRTVTELRDNGARIAVLIHDSTVLDDPALVASAAALTRIALVNARLQAEAADRLAAVEVSRRRLLTVADAERDRLEAELRADVLARLDRVADLVDGDALRAHLVAGTEAINDFARGVYPRLLTESGPAVAVQDLASRARIPVAVTAPDGRFAPESEAAAYFVCAEGLTNIDKYASATSASVRIVAAADRLTVEVADDGVGGADPGGGSGLTGLADRLAVLGGRLVVDSPPGGGTRLTAVVPLTTRSPRPAGDTSC</sequence>
<evidence type="ECO:0000259" key="7">
    <source>
        <dbReference type="Pfam" id="PF02518"/>
    </source>
</evidence>
<evidence type="ECO:0000256" key="4">
    <source>
        <dbReference type="ARBA" id="ARBA00022777"/>
    </source>
</evidence>
<keyword evidence="5" id="KW-0902">Two-component regulatory system</keyword>
<evidence type="ECO:0000313" key="8">
    <source>
        <dbReference type="EMBL" id="MFF5288023.1"/>
    </source>
</evidence>
<organism evidence="8 9">
    <name type="scientific">Paractinoplanes globisporus</name>
    <dbReference type="NCBI Taxonomy" id="113565"/>
    <lineage>
        <taxon>Bacteria</taxon>
        <taxon>Bacillati</taxon>
        <taxon>Actinomycetota</taxon>
        <taxon>Actinomycetes</taxon>
        <taxon>Micromonosporales</taxon>
        <taxon>Micromonosporaceae</taxon>
        <taxon>Paractinoplanes</taxon>
    </lineage>
</organism>
<dbReference type="Gene3D" id="3.30.565.10">
    <property type="entry name" value="Histidine kinase-like ATPase, C-terminal domain"/>
    <property type="match status" value="1"/>
</dbReference>
<dbReference type="EC" id="2.7.13.3" evidence="2"/>
<gene>
    <name evidence="8" type="ORF">ACFY35_01200</name>
</gene>
<comment type="caution">
    <text evidence="8">The sequence shown here is derived from an EMBL/GenBank/DDBJ whole genome shotgun (WGS) entry which is preliminary data.</text>
</comment>
<evidence type="ECO:0000256" key="2">
    <source>
        <dbReference type="ARBA" id="ARBA00012438"/>
    </source>
</evidence>
<dbReference type="GO" id="GO:0016301">
    <property type="term" value="F:kinase activity"/>
    <property type="evidence" value="ECO:0007669"/>
    <property type="project" value="UniProtKB-KW"/>
</dbReference>
<feature type="transmembrane region" description="Helical" evidence="6">
    <location>
        <begin position="25"/>
        <end position="46"/>
    </location>
</feature>
<dbReference type="PANTHER" id="PTHR24421">
    <property type="entry name" value="NITRATE/NITRITE SENSOR PROTEIN NARX-RELATED"/>
    <property type="match status" value="1"/>
</dbReference>
<feature type="domain" description="Histidine kinase/HSP90-like ATPase" evidence="7">
    <location>
        <begin position="384"/>
        <end position="469"/>
    </location>
</feature>
<proteinExistence type="predicted"/>
<dbReference type="InterPro" id="IPR050482">
    <property type="entry name" value="Sensor_HK_TwoCompSys"/>
</dbReference>
<accession>A0ABW6W4X4</accession>
<feature type="transmembrane region" description="Helical" evidence="6">
    <location>
        <begin position="145"/>
        <end position="162"/>
    </location>
</feature>